<dbReference type="InterPro" id="IPR028994">
    <property type="entry name" value="Integrin_alpha_N"/>
</dbReference>
<proteinExistence type="predicted"/>
<comment type="caution">
    <text evidence="1">The sequence shown here is derived from an EMBL/GenBank/DDBJ whole genome shotgun (WGS) entry which is preliminary data.</text>
</comment>
<evidence type="ECO:0008006" key="3">
    <source>
        <dbReference type="Google" id="ProtNLM"/>
    </source>
</evidence>
<dbReference type="SUPFAM" id="SSF69318">
    <property type="entry name" value="Integrin alpha N-terminal domain"/>
    <property type="match status" value="1"/>
</dbReference>
<evidence type="ECO:0000313" key="2">
    <source>
        <dbReference type="Proteomes" id="UP000260780"/>
    </source>
</evidence>
<accession>A0A3E4VWG2</accession>
<reference evidence="1 2" key="1">
    <citation type="submission" date="2018-08" db="EMBL/GenBank/DDBJ databases">
        <title>A genome reference for cultivated species of the human gut microbiota.</title>
        <authorList>
            <person name="Zou Y."/>
            <person name="Xue W."/>
            <person name="Luo G."/>
        </authorList>
    </citation>
    <scope>NUCLEOTIDE SEQUENCE [LARGE SCALE GENOMIC DNA]</scope>
    <source>
        <strain evidence="1 2">OM08-14</strain>
    </source>
</reference>
<gene>
    <name evidence="1" type="ORF">DXC17_16735</name>
</gene>
<dbReference type="Proteomes" id="UP000260780">
    <property type="component" value="Unassembled WGS sequence"/>
</dbReference>
<sequence length="119" mass="13371">MFLFCINAYSQKNSGIFYSTLFTKEGVYLRNDDFGNNADYVFFCDVNGDALDDGVAYYPSQKSGNLSVALSDGVKLITPTKWADLNLSDFWKMFLGDINGDKMSDVICIDHYCPVKVDK</sequence>
<dbReference type="AlphaFoldDB" id="A0A3E4VWG2"/>
<organism evidence="1 2">
    <name type="scientific">Phocaeicola plebeius</name>
    <dbReference type="NCBI Taxonomy" id="310297"/>
    <lineage>
        <taxon>Bacteria</taxon>
        <taxon>Pseudomonadati</taxon>
        <taxon>Bacteroidota</taxon>
        <taxon>Bacteroidia</taxon>
        <taxon>Bacteroidales</taxon>
        <taxon>Bacteroidaceae</taxon>
        <taxon>Phocaeicola</taxon>
    </lineage>
</organism>
<name>A0A3E4VWG2_9BACT</name>
<protein>
    <recommendedName>
        <fullName evidence="3">VCBS repeat-containing protein</fullName>
    </recommendedName>
</protein>
<evidence type="ECO:0000313" key="1">
    <source>
        <dbReference type="EMBL" id="RGM34287.1"/>
    </source>
</evidence>
<dbReference type="EMBL" id="QSTF01000072">
    <property type="protein sequence ID" value="RGM34287.1"/>
    <property type="molecule type" value="Genomic_DNA"/>
</dbReference>